<dbReference type="OrthoDB" id="181606at2"/>
<dbReference type="InterPro" id="IPR029044">
    <property type="entry name" value="Nucleotide-diphossugar_trans"/>
</dbReference>
<name>A0A4R3NYW6_9HYPH</name>
<organism evidence="2 3">
    <name type="scientific">Martelella mediterranea</name>
    <dbReference type="NCBI Taxonomy" id="293089"/>
    <lineage>
        <taxon>Bacteria</taxon>
        <taxon>Pseudomonadati</taxon>
        <taxon>Pseudomonadota</taxon>
        <taxon>Alphaproteobacteria</taxon>
        <taxon>Hyphomicrobiales</taxon>
        <taxon>Aurantimonadaceae</taxon>
        <taxon>Martelella</taxon>
    </lineage>
</organism>
<dbReference type="RefSeq" id="WP_132310311.1">
    <property type="nucleotide sequence ID" value="NZ_SMAR01000009.1"/>
</dbReference>
<accession>A0A4R3NYW6</accession>
<keyword evidence="2" id="KW-0808">Transferase</keyword>
<dbReference type="Gene3D" id="3.90.550.10">
    <property type="entry name" value="Spore Coat Polysaccharide Biosynthesis Protein SpsA, Chain A"/>
    <property type="match status" value="1"/>
</dbReference>
<dbReference type="InterPro" id="IPR005069">
    <property type="entry name" value="Nucl-diP-sugar_transferase"/>
</dbReference>
<dbReference type="SUPFAM" id="SSF53448">
    <property type="entry name" value="Nucleotide-diphospho-sugar transferases"/>
    <property type="match status" value="1"/>
</dbReference>
<comment type="caution">
    <text evidence="2">The sequence shown here is derived from an EMBL/GenBank/DDBJ whole genome shotgun (WGS) entry which is preliminary data.</text>
</comment>
<dbReference type="Pfam" id="PF03407">
    <property type="entry name" value="Nucleotid_trans"/>
    <property type="match status" value="1"/>
</dbReference>
<keyword evidence="3" id="KW-1185">Reference proteome</keyword>
<evidence type="ECO:0000313" key="2">
    <source>
        <dbReference type="EMBL" id="TCT40300.1"/>
    </source>
</evidence>
<reference evidence="2 3" key="1">
    <citation type="submission" date="2019-03" db="EMBL/GenBank/DDBJ databases">
        <title>Freshwater and sediment microbial communities from various areas in North America, analyzing microbe dynamics in response to fracking.</title>
        <authorList>
            <person name="Lamendella R."/>
        </authorList>
    </citation>
    <scope>NUCLEOTIDE SEQUENCE [LARGE SCALE GENOMIC DNA]</scope>
    <source>
        <strain evidence="2 3">175.2</strain>
    </source>
</reference>
<sequence length="275" mass="31413">MTGSAKKADTDGVIYVATGPEYRALAAQSARTLKAHNPHLPVDLFTDDTAAEGIGLFDAVWPVPLVHDRAKLECIALSRFDRTLYLDCDTLILKPLGDFFDIAERFDLALAHDVRRKSSLVREGFAEVTPYAFPQLNSGVMLYRKTEAMLSFFEAWRSQFHAHPEIKRDQVFLKDLLWSSDLRFYVLPPEFNLRRVTMLDAWEPLDARATIIHSHRLLDHLRIKGGARICDAETILRLEREALRDEWQQVQHSETNASDAFGDIGLRALREDHLE</sequence>
<gene>
    <name evidence="2" type="ORF">EDC90_100922</name>
</gene>
<feature type="domain" description="Nucleotide-diphospho-sugar transferase" evidence="1">
    <location>
        <begin position="84"/>
        <end position="190"/>
    </location>
</feature>
<evidence type="ECO:0000259" key="1">
    <source>
        <dbReference type="Pfam" id="PF03407"/>
    </source>
</evidence>
<evidence type="ECO:0000313" key="3">
    <source>
        <dbReference type="Proteomes" id="UP000295097"/>
    </source>
</evidence>
<dbReference type="EMBL" id="SMAR01000009">
    <property type="protein sequence ID" value="TCT40300.1"/>
    <property type="molecule type" value="Genomic_DNA"/>
</dbReference>
<proteinExistence type="predicted"/>
<dbReference type="GO" id="GO:0016740">
    <property type="term" value="F:transferase activity"/>
    <property type="evidence" value="ECO:0007669"/>
    <property type="project" value="UniProtKB-KW"/>
</dbReference>
<dbReference type="AlphaFoldDB" id="A0A4R3NYW6"/>
<protein>
    <submittedName>
        <fullName evidence="2">Nucleotide-diphospho-sugar transferase</fullName>
    </submittedName>
</protein>
<dbReference type="Proteomes" id="UP000295097">
    <property type="component" value="Unassembled WGS sequence"/>
</dbReference>